<dbReference type="EMBL" id="JBGBPQ010000003">
    <property type="protein sequence ID" value="KAL1527044.1"/>
    <property type="molecule type" value="Genomic_DNA"/>
</dbReference>
<evidence type="ECO:0000313" key="2">
    <source>
        <dbReference type="Proteomes" id="UP001515480"/>
    </source>
</evidence>
<accession>A0AB34JZB5</accession>
<evidence type="ECO:0000313" key="1">
    <source>
        <dbReference type="EMBL" id="KAL1527044.1"/>
    </source>
</evidence>
<gene>
    <name evidence="1" type="ORF">AB1Y20_015730</name>
</gene>
<dbReference type="Proteomes" id="UP001515480">
    <property type="component" value="Unassembled WGS sequence"/>
</dbReference>
<protein>
    <submittedName>
        <fullName evidence="1">Uncharacterized protein</fullName>
    </submittedName>
</protein>
<organism evidence="1 2">
    <name type="scientific">Prymnesium parvum</name>
    <name type="common">Toxic golden alga</name>
    <dbReference type="NCBI Taxonomy" id="97485"/>
    <lineage>
        <taxon>Eukaryota</taxon>
        <taxon>Haptista</taxon>
        <taxon>Haptophyta</taxon>
        <taxon>Prymnesiophyceae</taxon>
        <taxon>Prymnesiales</taxon>
        <taxon>Prymnesiaceae</taxon>
        <taxon>Prymnesium</taxon>
    </lineage>
</organism>
<keyword evidence="2" id="KW-1185">Reference proteome</keyword>
<dbReference type="AlphaFoldDB" id="A0AB34JZB5"/>
<name>A0AB34JZB5_PRYPA</name>
<proteinExistence type="predicted"/>
<reference evidence="1 2" key="1">
    <citation type="journal article" date="2024" name="Science">
        <title>Giant polyketide synthase enzymes in the biosynthesis of giant marine polyether toxins.</title>
        <authorList>
            <person name="Fallon T.R."/>
            <person name="Shende V.V."/>
            <person name="Wierzbicki I.H."/>
            <person name="Pendleton A.L."/>
            <person name="Watervoot N.F."/>
            <person name="Auber R.P."/>
            <person name="Gonzalez D.J."/>
            <person name="Wisecaver J.H."/>
            <person name="Moore B.S."/>
        </authorList>
    </citation>
    <scope>NUCLEOTIDE SEQUENCE [LARGE SCALE GENOMIC DNA]</scope>
    <source>
        <strain evidence="1 2">12B1</strain>
    </source>
</reference>
<comment type="caution">
    <text evidence="1">The sequence shown here is derived from an EMBL/GenBank/DDBJ whole genome shotgun (WGS) entry which is preliminary data.</text>
</comment>
<sequence>MSCTGALAPGNDSRPRVAVCIVGFARTFAERGVYTTIEHAFRPVGSRVDFYGVVSLGGGTEHDTAKGQWKAVPALALRPALELLRPVAWEDNMPMRQGPPPCNLACMRQYERLEQCGTLVRRVETLCNLSYTTVVKTRPDIAFFGQNQPHVRNDTVYKDTAAGDMVVYIPRWSFDELTRLLSSNLVGTVEMDWVHAGRLVSLRKPGDINDQDDATRAAERNIRPIGLVSIFMRLIGSVAAKQFAGLFAANFDPEDWEGTVEMDWVHAGRLVSLRKPGNIDDQDDATRAAERNIRPIGLVSIFMRLIGSVAAKQFAGLFAANFDPEDWE</sequence>